<evidence type="ECO:0000256" key="6">
    <source>
        <dbReference type="PROSITE-ProRule" id="PRU00050"/>
    </source>
</evidence>
<evidence type="ECO:0000256" key="7">
    <source>
        <dbReference type="SAM" id="Coils"/>
    </source>
</evidence>
<keyword evidence="6" id="KW-0145">Chemotaxis</keyword>
<dbReference type="HOGENOM" id="CLU_000892_0_1_6"/>
<dbReference type="Gene3D" id="3.40.50.150">
    <property type="entry name" value="Vaccinia Virus protein VP39"/>
    <property type="match status" value="1"/>
</dbReference>
<dbReference type="SUPFAM" id="SSF55785">
    <property type="entry name" value="PYP-like sensor domain (PAS domain)"/>
    <property type="match status" value="2"/>
</dbReference>
<proteinExistence type="predicted"/>
<accession>L0H0E3</accession>
<dbReference type="Gene3D" id="3.40.50.180">
    <property type="entry name" value="Methylesterase CheB, C-terminal domain"/>
    <property type="match status" value="1"/>
</dbReference>
<comment type="catalytic activity">
    <reaction evidence="1">
        <text>L-glutamyl-[protein] + S-adenosyl-L-methionine = [protein]-L-glutamate 5-O-methyl ester + S-adenosyl-L-homocysteine</text>
        <dbReference type="Rhea" id="RHEA:24452"/>
        <dbReference type="Rhea" id="RHEA-COMP:10208"/>
        <dbReference type="Rhea" id="RHEA-COMP:10311"/>
        <dbReference type="ChEBI" id="CHEBI:29973"/>
        <dbReference type="ChEBI" id="CHEBI:57856"/>
        <dbReference type="ChEBI" id="CHEBI:59789"/>
        <dbReference type="ChEBI" id="CHEBI:82795"/>
        <dbReference type="EC" id="2.1.1.80"/>
    </reaction>
</comment>
<feature type="active site" evidence="6">
    <location>
        <position position="61"/>
    </location>
</feature>
<dbReference type="Gene3D" id="3.30.450.20">
    <property type="entry name" value="PAS domain"/>
    <property type="match status" value="2"/>
</dbReference>
<keyword evidence="12" id="KW-1185">Reference proteome</keyword>
<dbReference type="eggNOG" id="COG1196">
    <property type="taxonomic scope" value="Bacteria"/>
</dbReference>
<dbReference type="KEGG" id="tmb:Thimo_2816"/>
<dbReference type="CDD" id="cd16434">
    <property type="entry name" value="CheB-CheR_fusion"/>
    <property type="match status" value="1"/>
</dbReference>
<evidence type="ECO:0000256" key="1">
    <source>
        <dbReference type="ARBA" id="ARBA00001541"/>
    </source>
</evidence>
<dbReference type="GO" id="GO:0000156">
    <property type="term" value="F:phosphorelay response regulator activity"/>
    <property type="evidence" value="ECO:0007669"/>
    <property type="project" value="InterPro"/>
</dbReference>
<dbReference type="EC" id="2.1.1.80" evidence="2"/>
<dbReference type="Pfam" id="PF08448">
    <property type="entry name" value="PAS_4"/>
    <property type="match status" value="1"/>
</dbReference>
<dbReference type="InterPro" id="IPR013656">
    <property type="entry name" value="PAS_4"/>
</dbReference>
<feature type="active site" evidence="6">
    <location>
        <position position="34"/>
    </location>
</feature>
<dbReference type="InterPro" id="IPR022641">
    <property type="entry name" value="CheR_N"/>
</dbReference>
<dbReference type="GO" id="GO:0032259">
    <property type="term" value="P:methylation"/>
    <property type="evidence" value="ECO:0007669"/>
    <property type="project" value="UniProtKB-KW"/>
</dbReference>
<keyword evidence="6" id="KW-0378">Hydrolase</keyword>
<evidence type="ECO:0000256" key="8">
    <source>
        <dbReference type="SAM" id="MobiDB-lite"/>
    </source>
</evidence>
<dbReference type="Pfam" id="PF01739">
    <property type="entry name" value="CheR"/>
    <property type="match status" value="1"/>
</dbReference>
<dbReference type="CDD" id="cd00130">
    <property type="entry name" value="PAS"/>
    <property type="match status" value="1"/>
</dbReference>
<keyword evidence="5" id="KW-0949">S-adenosyl-L-methionine</keyword>
<evidence type="ECO:0000256" key="3">
    <source>
        <dbReference type="ARBA" id="ARBA00022603"/>
    </source>
</evidence>
<reference evidence="11 12" key="1">
    <citation type="submission" date="2011-09" db="EMBL/GenBank/DDBJ databases">
        <title>Complete sequence of chromosome of Thioflavicoccus mobilis 8321.</title>
        <authorList>
            <consortium name="US DOE Joint Genome Institute"/>
            <person name="Lucas S."/>
            <person name="Han J."/>
            <person name="Lapidus A."/>
            <person name="Cheng J.-F."/>
            <person name="Goodwin L."/>
            <person name="Pitluck S."/>
            <person name="Peters L."/>
            <person name="Ovchinnikova G."/>
            <person name="Lu M."/>
            <person name="Detter J.C."/>
            <person name="Han C."/>
            <person name="Tapia R."/>
            <person name="Land M."/>
            <person name="Hauser L."/>
            <person name="Kyrpides N."/>
            <person name="Ivanova N."/>
            <person name="Pagani I."/>
            <person name="Vogl K."/>
            <person name="Liu Z."/>
            <person name="Imhoff J."/>
            <person name="Thiel V."/>
            <person name="Frigaard N.-U."/>
            <person name="Bryant D."/>
            <person name="Woyke T."/>
        </authorList>
    </citation>
    <scope>NUCLEOTIDE SEQUENCE [LARGE SCALE GENOMIC DNA]</scope>
    <source>
        <strain evidence="11 12">8321</strain>
    </source>
</reference>
<feature type="domain" description="CheB-type methylesterase" evidence="9">
    <location>
        <begin position="17"/>
        <end position="210"/>
    </location>
</feature>
<dbReference type="OrthoDB" id="9816309at2"/>
<dbReference type="InterPro" id="IPR000780">
    <property type="entry name" value="CheR_MeTrfase"/>
</dbReference>
<dbReference type="PROSITE" id="PS50122">
    <property type="entry name" value="CHEB"/>
    <property type="match status" value="1"/>
</dbReference>
<dbReference type="Pfam" id="PF13596">
    <property type="entry name" value="PAS_10"/>
    <property type="match status" value="1"/>
</dbReference>
<dbReference type="eggNOG" id="COG1352">
    <property type="taxonomic scope" value="Bacteria"/>
</dbReference>
<dbReference type="GO" id="GO:0006935">
    <property type="term" value="P:chemotaxis"/>
    <property type="evidence" value="ECO:0007669"/>
    <property type="project" value="UniProtKB-UniRule"/>
</dbReference>
<name>L0H0E3_9GAMM</name>
<evidence type="ECO:0000313" key="12">
    <source>
        <dbReference type="Proteomes" id="UP000010816"/>
    </source>
</evidence>
<dbReference type="SUPFAM" id="SSF53335">
    <property type="entry name" value="S-adenosyl-L-methionine-dependent methyltransferases"/>
    <property type="match status" value="1"/>
</dbReference>
<evidence type="ECO:0000313" key="11">
    <source>
        <dbReference type="EMBL" id="AGA91522.1"/>
    </source>
</evidence>
<sequence length="980" mass="106450">MPKVTQGSAPAPAGQPPGETTGEFDGYLVAVGASAGGLDALERFFEGLPPHTDVAYVVIQHLSPDHKSMMGNLLGRHTRMPVVTVEDGMAIAAGRVHLIPPACIMRAAGGRLWLTPKDPRVLTLPIDLFFTSLAKELGNRAVGVILSGTGSDGTRGAVAINEAGGLLLAQDPETAKFDGMPRSVIATGLVDAILAPEELGLRVLDHTREAPRTPIRHERLVADRDKGSALEEIQHLLRHVAGIDFRDYKPGTVLRRIERRLQVRHIPDHESYAQLLDGDRAELATLHRELLIPVTSFFRDPESFEVLAEAAIEVLVKERQANQPLRIWVPGVSTGEEAYSLAILFTEACERVRRWPGFKVFATDVAQQSLDTASAGVFSEAITSEIAPERLERFFVPRGNHFVIRPEVRQNIIFARHNLLEDPPFTRMDLVSCRNVLIYFEPEAQERVLRRLQYALAPGGFLFLGSSESLGALQGDFTPVSTKHKIHRVLRHVALPLDQASAGHSRLPAIGRRLRAGPSATRDGDAAVIDAGLTTLLRSYAPASLLLNRRHELLHVFGDVSRFLRIGEGSATLDLAKLLPQRLAPVALALLHRAAKGAAPLRSDVLGLPCAEGPPLRLRLVARPVEVPQGEPHLILSFEPEPPIAEPALPAGIETLDLDRENAARLQTLEQELAATRESLQATIEELETANEELQATNEELMASNEELQSSNEELQSVNEELYTVNAENQEKIEILNQLNADLDSLARAVSIATVFVDGGLRITRFTPEATTLFNIRDGDIGRPIGDITNRLDHPELVAELRHTIEDGHLFEREIHASNGATYLARILPYAVRARGPRGAVATFVDVTSLHDRDRLQATLDALPAGVALLDAAGRIQMVNARWRALAREGGDPDLHRSGPGIGIEDACAILPGGESLAAARDGIARVLGGETAAFRREYIHDGPREAGRWRLLYAAPLGGRGGGAVVSHCDLTAQVAADA</sequence>
<dbReference type="GO" id="GO:0008984">
    <property type="term" value="F:protein-glutamate methylesterase activity"/>
    <property type="evidence" value="ECO:0007669"/>
    <property type="project" value="InterPro"/>
</dbReference>
<dbReference type="Pfam" id="PF03705">
    <property type="entry name" value="CheR_N"/>
    <property type="match status" value="1"/>
</dbReference>
<dbReference type="STRING" id="765912.Thimo_2816"/>
<dbReference type="InterPro" id="IPR036804">
    <property type="entry name" value="CheR_N_sf"/>
</dbReference>
<evidence type="ECO:0000259" key="9">
    <source>
        <dbReference type="PROSITE" id="PS50122"/>
    </source>
</evidence>
<dbReference type="Proteomes" id="UP000010816">
    <property type="component" value="Chromosome"/>
</dbReference>
<organism evidence="11 12">
    <name type="scientific">Thioflavicoccus mobilis 8321</name>
    <dbReference type="NCBI Taxonomy" id="765912"/>
    <lineage>
        <taxon>Bacteria</taxon>
        <taxon>Pseudomonadati</taxon>
        <taxon>Pseudomonadota</taxon>
        <taxon>Gammaproteobacteria</taxon>
        <taxon>Chromatiales</taxon>
        <taxon>Chromatiaceae</taxon>
        <taxon>Thioflavicoccus</taxon>
    </lineage>
</organism>
<dbReference type="PROSITE" id="PS50123">
    <property type="entry name" value="CHER"/>
    <property type="match status" value="1"/>
</dbReference>
<keyword evidence="4" id="KW-0808">Transferase</keyword>
<dbReference type="PANTHER" id="PTHR24422">
    <property type="entry name" value="CHEMOTAXIS PROTEIN METHYLTRANSFERASE"/>
    <property type="match status" value="1"/>
</dbReference>
<dbReference type="RefSeq" id="WP_015281654.1">
    <property type="nucleotide sequence ID" value="NC_019940.1"/>
</dbReference>
<dbReference type="SUPFAM" id="SSF47757">
    <property type="entry name" value="Chemotaxis receptor methyltransferase CheR, N-terminal domain"/>
    <property type="match status" value="1"/>
</dbReference>
<dbReference type="Pfam" id="PF01339">
    <property type="entry name" value="CheB_methylest"/>
    <property type="match status" value="1"/>
</dbReference>
<dbReference type="Gene3D" id="1.10.155.10">
    <property type="entry name" value="Chemotaxis receptor methyltransferase CheR, N-terminal domain"/>
    <property type="match status" value="1"/>
</dbReference>
<dbReference type="GO" id="GO:0005737">
    <property type="term" value="C:cytoplasm"/>
    <property type="evidence" value="ECO:0007669"/>
    <property type="project" value="InterPro"/>
</dbReference>
<dbReference type="PATRIC" id="fig|765912.4.peg.2760"/>
<dbReference type="EMBL" id="CP003051">
    <property type="protein sequence ID" value="AGA91522.1"/>
    <property type="molecule type" value="Genomic_DNA"/>
</dbReference>
<evidence type="ECO:0000256" key="4">
    <source>
        <dbReference type="ARBA" id="ARBA00022679"/>
    </source>
</evidence>
<protein>
    <recommendedName>
        <fullName evidence="2">protein-glutamate O-methyltransferase</fullName>
        <ecNumber evidence="2">2.1.1.80</ecNumber>
    </recommendedName>
</protein>
<evidence type="ECO:0000256" key="5">
    <source>
        <dbReference type="ARBA" id="ARBA00022691"/>
    </source>
</evidence>
<dbReference type="eggNOG" id="COG2201">
    <property type="taxonomic scope" value="Bacteria"/>
</dbReference>
<dbReference type="InterPro" id="IPR035965">
    <property type="entry name" value="PAS-like_dom_sf"/>
</dbReference>
<dbReference type="InterPro" id="IPR029063">
    <property type="entry name" value="SAM-dependent_MTases_sf"/>
</dbReference>
<dbReference type="InterPro" id="IPR000673">
    <property type="entry name" value="Sig_transdc_resp-reg_Me-estase"/>
</dbReference>
<evidence type="ECO:0000256" key="2">
    <source>
        <dbReference type="ARBA" id="ARBA00012534"/>
    </source>
</evidence>
<dbReference type="PRINTS" id="PR00996">
    <property type="entry name" value="CHERMTFRASE"/>
</dbReference>
<dbReference type="SUPFAM" id="SSF52738">
    <property type="entry name" value="Methylesterase CheB, C-terminal domain"/>
    <property type="match status" value="1"/>
</dbReference>
<dbReference type="GO" id="GO:0008983">
    <property type="term" value="F:protein-glutamate O-methyltransferase activity"/>
    <property type="evidence" value="ECO:0007669"/>
    <property type="project" value="UniProtKB-EC"/>
</dbReference>
<dbReference type="InterPro" id="IPR035909">
    <property type="entry name" value="CheB_C"/>
</dbReference>
<evidence type="ECO:0000259" key="10">
    <source>
        <dbReference type="PROSITE" id="PS50123"/>
    </source>
</evidence>
<feature type="region of interest" description="Disordered" evidence="8">
    <location>
        <begin position="1"/>
        <end position="22"/>
    </location>
</feature>
<feature type="coiled-coil region" evidence="7">
    <location>
        <begin position="666"/>
        <end position="749"/>
    </location>
</feature>
<keyword evidence="3 11" id="KW-0489">Methyltransferase</keyword>
<dbReference type="SMART" id="SM00091">
    <property type="entry name" value="PAS"/>
    <property type="match status" value="2"/>
</dbReference>
<feature type="active site" evidence="6">
    <location>
        <position position="152"/>
    </location>
</feature>
<dbReference type="InterPro" id="IPR000014">
    <property type="entry name" value="PAS"/>
</dbReference>
<dbReference type="InterPro" id="IPR022642">
    <property type="entry name" value="CheR_C"/>
</dbReference>
<dbReference type="SMART" id="SM00138">
    <property type="entry name" value="MeTrc"/>
    <property type="match status" value="1"/>
</dbReference>
<feature type="domain" description="CheR-type methyltransferase" evidence="10">
    <location>
        <begin position="230"/>
        <end position="470"/>
    </location>
</feature>
<keyword evidence="7" id="KW-0175">Coiled coil</keyword>
<gene>
    <name evidence="11" type="ORF">Thimo_2816</name>
</gene>
<dbReference type="AlphaFoldDB" id="L0H0E3"/>
<dbReference type="InterPro" id="IPR050903">
    <property type="entry name" value="Bact_Chemotaxis_MeTrfase"/>
</dbReference>